<sequence>MAVEQSRCGCSLYLNGSNPGVGQKETCPTRRLLTECYPFNFGESPATGQSPDADQERPVRASLATEGKENIKRRKAWVCDLDMGSFHI</sequence>
<dbReference type="AlphaFoldDB" id="A0A3N2PN89"/>
<organism evidence="1 2">
    <name type="scientific">Sodiomyces alkalinus (strain CBS 110278 / VKM F-3762 / F11)</name>
    <name type="common">Alkaliphilic filamentous fungus</name>
    <dbReference type="NCBI Taxonomy" id="1314773"/>
    <lineage>
        <taxon>Eukaryota</taxon>
        <taxon>Fungi</taxon>
        <taxon>Dikarya</taxon>
        <taxon>Ascomycota</taxon>
        <taxon>Pezizomycotina</taxon>
        <taxon>Sordariomycetes</taxon>
        <taxon>Hypocreomycetidae</taxon>
        <taxon>Glomerellales</taxon>
        <taxon>Plectosphaerellaceae</taxon>
        <taxon>Sodiomyces</taxon>
    </lineage>
</organism>
<reference evidence="1 2" key="1">
    <citation type="journal article" date="2018" name="Mol. Ecol.">
        <title>The obligate alkalophilic soda-lake fungus Sodiomyces alkalinus has shifted to a protein diet.</title>
        <authorList>
            <person name="Grum-Grzhimaylo A.A."/>
            <person name="Falkoski D.L."/>
            <person name="van den Heuvel J."/>
            <person name="Valero-Jimenez C.A."/>
            <person name="Min B."/>
            <person name="Choi I.G."/>
            <person name="Lipzen A."/>
            <person name="Daum C.G."/>
            <person name="Aanen D.K."/>
            <person name="Tsang A."/>
            <person name="Henrissat B."/>
            <person name="Bilanenko E.N."/>
            <person name="de Vries R.P."/>
            <person name="van Kan J.A.L."/>
            <person name="Grigoriev I.V."/>
            <person name="Debets A.J.M."/>
        </authorList>
    </citation>
    <scope>NUCLEOTIDE SEQUENCE [LARGE SCALE GENOMIC DNA]</scope>
    <source>
        <strain evidence="1 2">F11</strain>
    </source>
</reference>
<dbReference type="RefSeq" id="XP_028463794.1">
    <property type="nucleotide sequence ID" value="XM_028614503.1"/>
</dbReference>
<proteinExistence type="predicted"/>
<evidence type="ECO:0000313" key="2">
    <source>
        <dbReference type="Proteomes" id="UP000272025"/>
    </source>
</evidence>
<protein>
    <submittedName>
        <fullName evidence="1">Uncharacterized protein</fullName>
    </submittedName>
</protein>
<evidence type="ECO:0000313" key="1">
    <source>
        <dbReference type="EMBL" id="ROT35988.1"/>
    </source>
</evidence>
<name>A0A3N2PN89_SODAK</name>
<dbReference type="GeneID" id="39582981"/>
<gene>
    <name evidence="1" type="ORF">SODALDRAFT_362845</name>
</gene>
<accession>A0A3N2PN89</accession>
<dbReference type="EMBL" id="ML119060">
    <property type="protein sequence ID" value="ROT35988.1"/>
    <property type="molecule type" value="Genomic_DNA"/>
</dbReference>
<keyword evidence="2" id="KW-1185">Reference proteome</keyword>
<dbReference type="Proteomes" id="UP000272025">
    <property type="component" value="Unassembled WGS sequence"/>
</dbReference>